<dbReference type="VEuPathDB" id="FungiDB:BD410DRAFT_843291"/>
<evidence type="ECO:0008006" key="4">
    <source>
        <dbReference type="Google" id="ProtNLM"/>
    </source>
</evidence>
<dbReference type="EMBL" id="ML170215">
    <property type="protein sequence ID" value="TDL17848.1"/>
    <property type="molecule type" value="Genomic_DNA"/>
</dbReference>
<organism evidence="2 3">
    <name type="scientific">Rickenella mellea</name>
    <dbReference type="NCBI Taxonomy" id="50990"/>
    <lineage>
        <taxon>Eukaryota</taxon>
        <taxon>Fungi</taxon>
        <taxon>Dikarya</taxon>
        <taxon>Basidiomycota</taxon>
        <taxon>Agaricomycotina</taxon>
        <taxon>Agaricomycetes</taxon>
        <taxon>Hymenochaetales</taxon>
        <taxon>Rickenellaceae</taxon>
        <taxon>Rickenella</taxon>
    </lineage>
</organism>
<keyword evidence="3" id="KW-1185">Reference proteome</keyword>
<keyword evidence="1" id="KW-0812">Transmembrane</keyword>
<proteinExistence type="predicted"/>
<evidence type="ECO:0000313" key="2">
    <source>
        <dbReference type="EMBL" id="TDL17848.1"/>
    </source>
</evidence>
<protein>
    <recommendedName>
        <fullName evidence="4">Transmembrane protein</fullName>
    </recommendedName>
</protein>
<dbReference type="AlphaFoldDB" id="A0A4Y7PRX8"/>
<keyword evidence="1" id="KW-0472">Membrane</keyword>
<keyword evidence="1" id="KW-1133">Transmembrane helix</keyword>
<evidence type="ECO:0000313" key="3">
    <source>
        <dbReference type="Proteomes" id="UP000294933"/>
    </source>
</evidence>
<gene>
    <name evidence="2" type="ORF">BD410DRAFT_843291</name>
</gene>
<name>A0A4Y7PRX8_9AGAM</name>
<accession>A0A4Y7PRX8</accession>
<feature type="transmembrane region" description="Helical" evidence="1">
    <location>
        <begin position="15"/>
        <end position="36"/>
    </location>
</feature>
<dbReference type="OrthoDB" id="3038503at2759"/>
<feature type="transmembrane region" description="Helical" evidence="1">
    <location>
        <begin position="113"/>
        <end position="137"/>
    </location>
</feature>
<evidence type="ECO:0000256" key="1">
    <source>
        <dbReference type="SAM" id="Phobius"/>
    </source>
</evidence>
<reference evidence="2 3" key="1">
    <citation type="submission" date="2018-06" db="EMBL/GenBank/DDBJ databases">
        <title>A transcriptomic atlas of mushroom development highlights an independent origin of complex multicellularity.</title>
        <authorList>
            <consortium name="DOE Joint Genome Institute"/>
            <person name="Krizsan K."/>
            <person name="Almasi E."/>
            <person name="Merenyi Z."/>
            <person name="Sahu N."/>
            <person name="Viragh M."/>
            <person name="Koszo T."/>
            <person name="Mondo S."/>
            <person name="Kiss B."/>
            <person name="Balint B."/>
            <person name="Kues U."/>
            <person name="Barry K."/>
            <person name="Hegedus J.C."/>
            <person name="Henrissat B."/>
            <person name="Johnson J."/>
            <person name="Lipzen A."/>
            <person name="Ohm R."/>
            <person name="Nagy I."/>
            <person name="Pangilinan J."/>
            <person name="Yan J."/>
            <person name="Xiong Y."/>
            <person name="Grigoriev I.V."/>
            <person name="Hibbett D.S."/>
            <person name="Nagy L.G."/>
        </authorList>
    </citation>
    <scope>NUCLEOTIDE SEQUENCE [LARGE SCALE GENOMIC DNA]</scope>
    <source>
        <strain evidence="2 3">SZMC22713</strain>
    </source>
</reference>
<feature type="transmembrane region" description="Helical" evidence="1">
    <location>
        <begin position="143"/>
        <end position="163"/>
    </location>
</feature>
<dbReference type="Proteomes" id="UP000294933">
    <property type="component" value="Unassembled WGS sequence"/>
</dbReference>
<sequence length="226" mass="25928">MLLWVHAIWGRDTRVLIGTGLLFAAEIGSVVVFYVFGYSAEHGELLIQTSLVGLLGPEPCVTFSIPNMFWKCWIPISIFEGVLLLLTLVKACQEWMEYLQRSPFGSSGVREMLLRNSLAQVLAIFCAYLTCCIMWLSEEPDRTPDLFGFVVMFSITLCCRLMLRIRDAFYNRDTRQTSNFMHVSFDDEGIRSCTPFFASDSQHDNVDPVLNTDWRRELRQMRPASI</sequence>